<dbReference type="PROSITE" id="PS50112">
    <property type="entry name" value="PAS"/>
    <property type="match status" value="1"/>
</dbReference>
<dbReference type="CDD" id="cd00009">
    <property type="entry name" value="AAA"/>
    <property type="match status" value="1"/>
</dbReference>
<dbReference type="Pfam" id="PF00158">
    <property type="entry name" value="Sigma54_activat"/>
    <property type="match status" value="1"/>
</dbReference>
<keyword evidence="7" id="KW-1185">Reference proteome</keyword>
<dbReference type="InterPro" id="IPR003593">
    <property type="entry name" value="AAA+_ATPase"/>
</dbReference>
<dbReference type="InterPro" id="IPR027417">
    <property type="entry name" value="P-loop_NTPase"/>
</dbReference>
<dbReference type="PROSITE" id="PS00676">
    <property type="entry name" value="SIGMA54_INTERACT_2"/>
    <property type="match status" value="1"/>
</dbReference>
<dbReference type="InterPro" id="IPR002078">
    <property type="entry name" value="Sigma_54_int"/>
</dbReference>
<accession>A0ABU6N5R9</accession>
<dbReference type="InterPro" id="IPR058031">
    <property type="entry name" value="AAA_lid_NorR"/>
</dbReference>
<feature type="domain" description="PAS" evidence="5">
    <location>
        <begin position="206"/>
        <end position="250"/>
    </location>
</feature>
<gene>
    <name evidence="6" type="ORF">P4U88_28365</name>
</gene>
<dbReference type="InterPro" id="IPR000014">
    <property type="entry name" value="PAS"/>
</dbReference>
<dbReference type="SUPFAM" id="SSF55785">
    <property type="entry name" value="PYP-like sensor domain (PAS domain)"/>
    <property type="match status" value="1"/>
</dbReference>
<dbReference type="PANTHER" id="PTHR32071:SF57">
    <property type="entry name" value="C4-DICARBOXYLATE TRANSPORT TRANSCRIPTIONAL REGULATORY PROTEIN DCTD"/>
    <property type="match status" value="1"/>
</dbReference>
<dbReference type="Pfam" id="PF08461">
    <property type="entry name" value="WHD_RNase_R"/>
    <property type="match status" value="1"/>
</dbReference>
<dbReference type="RefSeq" id="WP_327922136.1">
    <property type="nucleotide sequence ID" value="NZ_JARMDB010000050.1"/>
</dbReference>
<dbReference type="InterPro" id="IPR035965">
    <property type="entry name" value="PAS-like_dom_sf"/>
</dbReference>
<dbReference type="PANTHER" id="PTHR32071">
    <property type="entry name" value="TRANSCRIPTIONAL REGULATORY PROTEIN"/>
    <property type="match status" value="1"/>
</dbReference>
<dbReference type="Gene3D" id="3.40.50.300">
    <property type="entry name" value="P-loop containing nucleotide triphosphate hydrolases"/>
    <property type="match status" value="1"/>
</dbReference>
<keyword evidence="2" id="KW-0067">ATP-binding</keyword>
<dbReference type="InterPro" id="IPR036388">
    <property type="entry name" value="WH-like_DNA-bd_sf"/>
</dbReference>
<proteinExistence type="predicted"/>
<organism evidence="6 7">
    <name type="scientific">Bacillus paramycoides</name>
    <dbReference type="NCBI Taxonomy" id="2026194"/>
    <lineage>
        <taxon>Bacteria</taxon>
        <taxon>Bacillati</taxon>
        <taxon>Bacillota</taxon>
        <taxon>Bacilli</taxon>
        <taxon>Bacillales</taxon>
        <taxon>Bacillaceae</taxon>
        <taxon>Bacillus</taxon>
        <taxon>Bacillus cereus group</taxon>
    </lineage>
</organism>
<dbReference type="InterPro" id="IPR025662">
    <property type="entry name" value="Sigma_54_int_dom_ATP-bd_1"/>
</dbReference>
<feature type="domain" description="Sigma-54 factor interaction" evidence="4">
    <location>
        <begin position="331"/>
        <end position="556"/>
    </location>
</feature>
<dbReference type="Gene3D" id="3.30.450.20">
    <property type="entry name" value="PAS domain"/>
    <property type="match status" value="1"/>
</dbReference>
<name>A0ABU6N5R9_9BACI</name>
<feature type="region of interest" description="Disordered" evidence="3">
    <location>
        <begin position="566"/>
        <end position="590"/>
    </location>
</feature>
<dbReference type="CDD" id="cd00130">
    <property type="entry name" value="PAS"/>
    <property type="match status" value="1"/>
</dbReference>
<dbReference type="Proteomes" id="UP001309448">
    <property type="component" value="Unassembled WGS sequence"/>
</dbReference>
<dbReference type="PROSITE" id="PS50045">
    <property type="entry name" value="SIGMA54_INTERACT_4"/>
    <property type="match status" value="1"/>
</dbReference>
<dbReference type="PROSITE" id="PS00675">
    <property type="entry name" value="SIGMA54_INTERACT_1"/>
    <property type="match status" value="1"/>
</dbReference>
<evidence type="ECO:0000259" key="4">
    <source>
        <dbReference type="PROSITE" id="PS50045"/>
    </source>
</evidence>
<keyword evidence="1" id="KW-0547">Nucleotide-binding</keyword>
<evidence type="ECO:0000259" key="5">
    <source>
        <dbReference type="PROSITE" id="PS50112"/>
    </source>
</evidence>
<dbReference type="InterPro" id="IPR013668">
    <property type="entry name" value="RNase_R_HTH_12"/>
</dbReference>
<evidence type="ECO:0000256" key="3">
    <source>
        <dbReference type="SAM" id="MobiDB-lite"/>
    </source>
</evidence>
<dbReference type="SMART" id="SM00091">
    <property type="entry name" value="PAS"/>
    <property type="match status" value="1"/>
</dbReference>
<comment type="caution">
    <text evidence="6">The sequence shown here is derived from an EMBL/GenBank/DDBJ whole genome shotgun (WGS) entry which is preliminary data.</text>
</comment>
<evidence type="ECO:0000313" key="7">
    <source>
        <dbReference type="Proteomes" id="UP001309448"/>
    </source>
</evidence>
<dbReference type="EMBL" id="JARMDB010000050">
    <property type="protein sequence ID" value="MED1569647.1"/>
    <property type="molecule type" value="Genomic_DNA"/>
</dbReference>
<sequence>MSEFENNHIVLITVLKETRKALHQQLTEMVGDLIDIESFSVEENIPKVFHSTLIVLPNKFTIETVKDFIGENCEVIIAKRTLNYENVDQLLFLPEGTQALYVNDNHETVYESIETMRQLGLNHIEYIPYYPGKTNTQMIKLAITPGELEIIPDFVEKVINIGHRLIDITTIMSILDRFHLMEESGNHVSERYYRKIVDLTKNLAKAHLQLHQVIDGVGDGILAIDHKGRIVVFNELLENMLKIKSKNAIGHPIDAIIDNIDLVNFILSNKQQESGIFVVNGLDVIVERLHINDQSIIVTFRNALKTIGFERKLRKEFIKKGYVAKYNFHDIVGISSPIQETKQIAKRLAKTDLAVLIEGESGTGKELFASAIHNASLRNSGPFLAVNFSALSDDLVESELFGYEDGAFTGAKKGGKMGLFEQANGGTIFLDEIGDISLKLQARLLRVLQEKEIMRVGGSQIIPIDVRIIAATNKDLLKMIRENVFREDLYHRLKVLFIHLPELRVRRNDIELLAKHFVSLSNPKVKIEQELIEKLQEYPWYGNVRELKNTIDYMLAVRTGNQITKNDLPNQHYFQKPPHRKTDSDQVENRQPLYSSSTALDEESFFILNLIMNYEEKGKAIGRRIISEKSQEVEMKLSEAQVRHRLNSLKIRGYLQTKRGRAGINLTRKGFEILTTNLERNL</sequence>
<dbReference type="InterPro" id="IPR025943">
    <property type="entry name" value="Sigma_54_int_dom_ATP-bd_2"/>
</dbReference>
<reference evidence="6 7" key="1">
    <citation type="submission" date="2023-03" db="EMBL/GenBank/DDBJ databases">
        <title>Bacillus Genome Sequencing.</title>
        <authorList>
            <person name="Dunlap C."/>
        </authorList>
    </citation>
    <scope>NUCLEOTIDE SEQUENCE [LARGE SCALE GENOMIC DNA]</scope>
    <source>
        <strain evidence="6 7">B-615</strain>
    </source>
</reference>
<evidence type="ECO:0000256" key="1">
    <source>
        <dbReference type="ARBA" id="ARBA00022741"/>
    </source>
</evidence>
<protein>
    <submittedName>
        <fullName evidence="6">Sigma 54-interacting transcriptional regulator</fullName>
    </submittedName>
</protein>
<evidence type="ECO:0000313" key="6">
    <source>
        <dbReference type="EMBL" id="MED1569647.1"/>
    </source>
</evidence>
<evidence type="ECO:0000256" key="2">
    <source>
        <dbReference type="ARBA" id="ARBA00022840"/>
    </source>
</evidence>
<dbReference type="Gene3D" id="1.10.8.60">
    <property type="match status" value="1"/>
</dbReference>
<dbReference type="SUPFAM" id="SSF52540">
    <property type="entry name" value="P-loop containing nucleoside triphosphate hydrolases"/>
    <property type="match status" value="1"/>
</dbReference>
<dbReference type="SMART" id="SM00382">
    <property type="entry name" value="AAA"/>
    <property type="match status" value="1"/>
</dbReference>
<dbReference type="Gene3D" id="1.10.10.10">
    <property type="entry name" value="Winged helix-like DNA-binding domain superfamily/Winged helix DNA-binding domain"/>
    <property type="match status" value="1"/>
</dbReference>
<dbReference type="Pfam" id="PF25601">
    <property type="entry name" value="AAA_lid_14"/>
    <property type="match status" value="1"/>
</dbReference>